<feature type="domain" description="HTH rpiR-type" evidence="4">
    <location>
        <begin position="1"/>
        <end position="74"/>
    </location>
</feature>
<dbReference type="RefSeq" id="WP_003539536.1">
    <property type="nucleotide sequence ID" value="NZ_AP031443.1"/>
</dbReference>
<keyword evidence="2" id="KW-0238">DNA-binding</keyword>
<sequence length="258" mass="29960">MIRELIDSIKLTKKEQVISEYLEQEPDCVLQYNAKELAALIKVSAPTLIRFVQKLGFKGYSDFQVTYTQEKTMYDQMKNIRIDSKSSIRDVIETLPAIYDHVFKETRKLTRFESFVRTINYMLQAKQIDFYANDNNYSEVQSACLKLNTIGIKAQCFNTLNTAYIDNIDPRDILAFVVSHSGKNQTMVDAAYELRKKRIRVIAITGKIDPTLELVCNEALYIDSSSHHLPHHIMLYGLSIHYILDILVTSLYYKKYKE</sequence>
<comment type="caution">
    <text evidence="7">The sequence shown here is derived from an EMBL/GenBank/DDBJ whole genome shotgun (WGS) entry which is preliminary data.</text>
</comment>
<evidence type="ECO:0000313" key="8">
    <source>
        <dbReference type="Proteomes" id="UP000261032"/>
    </source>
</evidence>
<dbReference type="Proteomes" id="UP000261032">
    <property type="component" value="Unassembled WGS sequence"/>
</dbReference>
<dbReference type="PANTHER" id="PTHR30514:SF10">
    <property type="entry name" value="MURR_RPIR FAMILY TRANSCRIPTIONAL REGULATOR"/>
    <property type="match status" value="1"/>
</dbReference>
<evidence type="ECO:0000256" key="2">
    <source>
        <dbReference type="ARBA" id="ARBA00023125"/>
    </source>
</evidence>
<dbReference type="SUPFAM" id="SSF53697">
    <property type="entry name" value="SIS domain"/>
    <property type="match status" value="1"/>
</dbReference>
<evidence type="ECO:0000256" key="1">
    <source>
        <dbReference type="ARBA" id="ARBA00023015"/>
    </source>
</evidence>
<dbReference type="EMBL" id="JAQLKE010000054">
    <property type="protein sequence ID" value="MDB7085784.1"/>
    <property type="molecule type" value="Genomic_DNA"/>
</dbReference>
<dbReference type="GO" id="GO:0003700">
    <property type="term" value="F:DNA-binding transcription factor activity"/>
    <property type="evidence" value="ECO:0007669"/>
    <property type="project" value="InterPro"/>
</dbReference>
<dbReference type="InterPro" id="IPR009057">
    <property type="entry name" value="Homeodomain-like_sf"/>
</dbReference>
<dbReference type="EMBL" id="QUSL01000012">
    <property type="protein sequence ID" value="RGD85136.1"/>
    <property type="molecule type" value="Genomic_DNA"/>
</dbReference>
<keyword evidence="1" id="KW-0805">Transcription regulation</keyword>
<evidence type="ECO:0000256" key="3">
    <source>
        <dbReference type="ARBA" id="ARBA00023163"/>
    </source>
</evidence>
<evidence type="ECO:0000313" key="7">
    <source>
        <dbReference type="EMBL" id="RGD85136.1"/>
    </source>
</evidence>
<name>A0A3E3ADQ8_9FIRM</name>
<feature type="domain" description="SIS" evidence="5">
    <location>
        <begin position="118"/>
        <end position="257"/>
    </location>
</feature>
<dbReference type="Proteomes" id="UP001211987">
    <property type="component" value="Unassembled WGS sequence"/>
</dbReference>
<reference evidence="7 8" key="1">
    <citation type="submission" date="2018-08" db="EMBL/GenBank/DDBJ databases">
        <title>A genome reference for cultivated species of the human gut microbiota.</title>
        <authorList>
            <person name="Zou Y."/>
            <person name="Xue W."/>
            <person name="Luo G."/>
        </authorList>
    </citation>
    <scope>NUCLEOTIDE SEQUENCE [LARGE SCALE GENOMIC DNA]</scope>
    <source>
        <strain evidence="7 8">OM06-4</strain>
    </source>
</reference>
<dbReference type="GO" id="GO:0003677">
    <property type="term" value="F:DNA binding"/>
    <property type="evidence" value="ECO:0007669"/>
    <property type="project" value="UniProtKB-KW"/>
</dbReference>
<dbReference type="Pfam" id="PF01418">
    <property type="entry name" value="HTH_6"/>
    <property type="match status" value="1"/>
</dbReference>
<evidence type="ECO:0000259" key="4">
    <source>
        <dbReference type="PROSITE" id="PS51071"/>
    </source>
</evidence>
<dbReference type="GeneID" id="64197726"/>
<keyword evidence="3" id="KW-0804">Transcription</keyword>
<dbReference type="InterPro" id="IPR046348">
    <property type="entry name" value="SIS_dom_sf"/>
</dbReference>
<dbReference type="AlphaFoldDB" id="A0A3E3ADQ8"/>
<proteinExistence type="predicted"/>
<dbReference type="GO" id="GO:0097367">
    <property type="term" value="F:carbohydrate derivative binding"/>
    <property type="evidence" value="ECO:0007669"/>
    <property type="project" value="InterPro"/>
</dbReference>
<reference evidence="6" key="2">
    <citation type="submission" date="2023-01" db="EMBL/GenBank/DDBJ databases">
        <title>Human gut microbiome strain richness.</title>
        <authorList>
            <person name="Chen-Liaw A."/>
        </authorList>
    </citation>
    <scope>NUCLEOTIDE SEQUENCE</scope>
    <source>
        <strain evidence="6">1001217st2_G6_1001217B_191108</strain>
    </source>
</reference>
<dbReference type="InterPro" id="IPR001347">
    <property type="entry name" value="SIS_dom"/>
</dbReference>
<dbReference type="Gene3D" id="1.10.10.10">
    <property type="entry name" value="Winged helix-like DNA-binding domain superfamily/Winged helix DNA-binding domain"/>
    <property type="match status" value="1"/>
</dbReference>
<dbReference type="Pfam" id="PF13580">
    <property type="entry name" value="SIS_2"/>
    <property type="match status" value="1"/>
</dbReference>
<dbReference type="GO" id="GO:1901135">
    <property type="term" value="P:carbohydrate derivative metabolic process"/>
    <property type="evidence" value="ECO:0007669"/>
    <property type="project" value="InterPro"/>
</dbReference>
<dbReference type="InterPro" id="IPR047640">
    <property type="entry name" value="RpiR-like"/>
</dbReference>
<dbReference type="InterPro" id="IPR036388">
    <property type="entry name" value="WH-like_DNA-bd_sf"/>
</dbReference>
<organism evidence="7 8">
    <name type="scientific">Thomasclavelia ramosa</name>
    <dbReference type="NCBI Taxonomy" id="1547"/>
    <lineage>
        <taxon>Bacteria</taxon>
        <taxon>Bacillati</taxon>
        <taxon>Bacillota</taxon>
        <taxon>Erysipelotrichia</taxon>
        <taxon>Erysipelotrichales</taxon>
        <taxon>Coprobacillaceae</taxon>
        <taxon>Thomasclavelia</taxon>
    </lineage>
</organism>
<dbReference type="PROSITE" id="PS51071">
    <property type="entry name" value="HTH_RPIR"/>
    <property type="match status" value="1"/>
</dbReference>
<dbReference type="PANTHER" id="PTHR30514">
    <property type="entry name" value="GLUCOKINASE"/>
    <property type="match status" value="1"/>
</dbReference>
<dbReference type="InterPro" id="IPR000281">
    <property type="entry name" value="HTH_RpiR"/>
</dbReference>
<evidence type="ECO:0000259" key="5">
    <source>
        <dbReference type="PROSITE" id="PS51464"/>
    </source>
</evidence>
<dbReference type="PROSITE" id="PS51464">
    <property type="entry name" value="SIS"/>
    <property type="match status" value="1"/>
</dbReference>
<accession>A0A3E3ADQ8</accession>
<dbReference type="SUPFAM" id="SSF46689">
    <property type="entry name" value="Homeodomain-like"/>
    <property type="match status" value="1"/>
</dbReference>
<protein>
    <submittedName>
        <fullName evidence="7">MurR/RpiR family transcriptional regulator</fullName>
    </submittedName>
</protein>
<dbReference type="Gene3D" id="3.40.50.10490">
    <property type="entry name" value="Glucose-6-phosphate isomerase like protein, domain 1"/>
    <property type="match status" value="1"/>
</dbReference>
<dbReference type="InterPro" id="IPR035472">
    <property type="entry name" value="RpiR-like_SIS"/>
</dbReference>
<dbReference type="CDD" id="cd05013">
    <property type="entry name" value="SIS_RpiR"/>
    <property type="match status" value="1"/>
</dbReference>
<gene>
    <name evidence="7" type="ORF">DXB93_09270</name>
    <name evidence="6" type="ORF">PM738_18460</name>
</gene>
<evidence type="ECO:0000313" key="6">
    <source>
        <dbReference type="EMBL" id="MDB7085784.1"/>
    </source>
</evidence>